<gene>
    <name evidence="2" type="ORF">IAB04_07850</name>
</gene>
<evidence type="ECO:0000313" key="3">
    <source>
        <dbReference type="Proteomes" id="UP000824111"/>
    </source>
</evidence>
<comment type="caution">
    <text evidence="2">The sequence shown here is derived from an EMBL/GenBank/DDBJ whole genome shotgun (WGS) entry which is preliminary data.</text>
</comment>
<reference evidence="2" key="1">
    <citation type="submission" date="2020-10" db="EMBL/GenBank/DDBJ databases">
        <authorList>
            <person name="Gilroy R."/>
        </authorList>
    </citation>
    <scope>NUCLEOTIDE SEQUENCE</scope>
    <source>
        <strain evidence="2">ChiSjej4B22-9803</strain>
    </source>
</reference>
<dbReference type="Pfam" id="PF11790">
    <property type="entry name" value="Glyco_hydro_cc"/>
    <property type="match status" value="1"/>
</dbReference>
<feature type="domain" description="Asl1-like glycosyl hydrolase catalytic" evidence="1">
    <location>
        <begin position="67"/>
        <end position="283"/>
    </location>
</feature>
<dbReference type="EMBL" id="DVND01000194">
    <property type="protein sequence ID" value="HIU49266.1"/>
    <property type="molecule type" value="Genomic_DNA"/>
</dbReference>
<evidence type="ECO:0000259" key="1">
    <source>
        <dbReference type="Pfam" id="PF11790"/>
    </source>
</evidence>
<dbReference type="GO" id="GO:0004553">
    <property type="term" value="F:hydrolase activity, hydrolyzing O-glycosyl compounds"/>
    <property type="evidence" value="ECO:0007669"/>
    <property type="project" value="TreeGrafter"/>
</dbReference>
<dbReference type="AlphaFoldDB" id="A0A9D1S702"/>
<dbReference type="InterPro" id="IPR024655">
    <property type="entry name" value="Asl1_glyco_hydro_catalytic"/>
</dbReference>
<name>A0A9D1S702_9FIRM</name>
<accession>A0A9D1S702</accession>
<dbReference type="InterPro" id="IPR017853">
    <property type="entry name" value="GH"/>
</dbReference>
<dbReference type="Gene3D" id="3.20.20.80">
    <property type="entry name" value="Glycosidases"/>
    <property type="match status" value="1"/>
</dbReference>
<organism evidence="2 3">
    <name type="scientific">Candidatus Avimonoglobus intestinipullorum</name>
    <dbReference type="NCBI Taxonomy" id="2840699"/>
    <lineage>
        <taxon>Bacteria</taxon>
        <taxon>Bacillati</taxon>
        <taxon>Bacillota</taxon>
        <taxon>Clostridia</taxon>
        <taxon>Eubacteriales</taxon>
        <taxon>Candidatus Avimonoglobus</taxon>
    </lineage>
</organism>
<dbReference type="InterPro" id="IPR051923">
    <property type="entry name" value="Glycosyl_Hydrolase_39"/>
</dbReference>
<reference evidence="2" key="2">
    <citation type="journal article" date="2021" name="PeerJ">
        <title>Extensive microbial diversity within the chicken gut microbiome revealed by metagenomics and culture.</title>
        <authorList>
            <person name="Gilroy R."/>
            <person name="Ravi A."/>
            <person name="Getino M."/>
            <person name="Pursley I."/>
            <person name="Horton D.L."/>
            <person name="Alikhan N.F."/>
            <person name="Baker D."/>
            <person name="Gharbi K."/>
            <person name="Hall N."/>
            <person name="Watson M."/>
            <person name="Adriaenssens E.M."/>
            <person name="Foster-Nyarko E."/>
            <person name="Jarju S."/>
            <person name="Secka A."/>
            <person name="Antonio M."/>
            <person name="Oren A."/>
            <person name="Chaudhuri R.R."/>
            <person name="La Ragione R."/>
            <person name="Hildebrand F."/>
            <person name="Pallen M.J."/>
        </authorList>
    </citation>
    <scope>NUCLEOTIDE SEQUENCE</scope>
    <source>
        <strain evidence="2">ChiSjej4B22-9803</strain>
    </source>
</reference>
<protein>
    <recommendedName>
        <fullName evidence="1">Asl1-like glycosyl hydrolase catalytic domain-containing protein</fullName>
    </recommendedName>
</protein>
<dbReference type="Proteomes" id="UP000824111">
    <property type="component" value="Unassembled WGS sequence"/>
</dbReference>
<dbReference type="PANTHER" id="PTHR12631">
    <property type="entry name" value="ALPHA-L-IDURONIDASE"/>
    <property type="match status" value="1"/>
</dbReference>
<sequence length="667" mass="73066">MDIVADGQDGLWIRDIMEWADFEKDEKGIVIPESFRNRYKQLKADGKQIIMVLGYGNALYSGASNVTIPTVDNKAYFDAWLHYVRTMVTAFQDEVSHFEIWNEPNLAYANPNATAAQYAQLCIETKKAIEQTHRLGEDAVVIGGAFAYARGHSNFVRDFCNSGGSEMDGLSFHIYDYTYTPEGKWAPVLLEAFGNLMDELNYNKPLWFTETGYFTGTGADAVSEKTQASYMIRMQVLWDQFLKTRNREGKIFWFFTNDWGDDRSGISANHGLLNVNGTAKESFYTFKALNALIDGKEFVELANSGGTYKALYKNPNSNDELYILWNSNDVESAQTVAFACDEVNVYDYKGELLQTVSGGSGSVEIRADGAPKFVECLHHGTMVEKLDYMPSKKVLKVSGICNFTDSVEIEIVKDGITLDKATAAVTDGRFEKELYTNAYGTCNVYAGRSAGDASYYGSAAFDFGQGSDNLTIENVTLAINDGNVSISGTVNGADDGECISIMVLPEGVNTGSVTAYNLAYIGETAVLESTFQHSFKMPEKSEGDYKIYLGGPSIANVFSDELQHGANDQLIGVCEISASKQDAVIVCAGLNNTSPAEQIANIIIAQYTASGRLKDVKIETVQVEAGSVLAKPYYAEAPIDKDASIVKAFILDGTNNIRPLAPAVYAE</sequence>
<dbReference type="PANTHER" id="PTHR12631:SF10">
    <property type="entry name" value="BETA-XYLOSIDASE-LIKE PROTEIN-RELATED"/>
    <property type="match status" value="1"/>
</dbReference>
<evidence type="ECO:0000313" key="2">
    <source>
        <dbReference type="EMBL" id="HIU49266.1"/>
    </source>
</evidence>
<proteinExistence type="predicted"/>
<dbReference type="SUPFAM" id="SSF51445">
    <property type="entry name" value="(Trans)glycosidases"/>
    <property type="match status" value="1"/>
</dbReference>